<dbReference type="CDD" id="cd16936">
    <property type="entry name" value="HATPase_RsbW-like"/>
    <property type="match status" value="1"/>
</dbReference>
<sequence length="130" mass="14867">MEPVQNEVIICCLQHHQNIIDEIIEELKIEERVFDVKLILTEAIMNAYIHGNKRDCSKFINIKYVLQDKHLNIQVKDCGDGTSPPTIPKQIDHNRLLDDGGRGLYLMGCLSDKVKMISNTIHIDITLSNQ</sequence>
<keyword evidence="1" id="KW-0723">Serine/threonine-protein kinase</keyword>
<dbReference type="PANTHER" id="PTHR35526:SF3">
    <property type="entry name" value="ANTI-SIGMA-F FACTOR RSBW"/>
    <property type="match status" value="1"/>
</dbReference>
<dbReference type="RefSeq" id="WP_188538613.1">
    <property type="nucleotide sequence ID" value="NZ_BMFT01000001.1"/>
</dbReference>
<dbReference type="EMBL" id="BMFT01000001">
    <property type="protein sequence ID" value="GGH23134.1"/>
    <property type="molecule type" value="Genomic_DNA"/>
</dbReference>
<evidence type="ECO:0000313" key="4">
    <source>
        <dbReference type="Proteomes" id="UP000659344"/>
    </source>
</evidence>
<organism evidence="3 4">
    <name type="scientific">Paenibacillus segetis</name>
    <dbReference type="NCBI Taxonomy" id="1325360"/>
    <lineage>
        <taxon>Bacteria</taxon>
        <taxon>Bacillati</taxon>
        <taxon>Bacillota</taxon>
        <taxon>Bacilli</taxon>
        <taxon>Bacillales</taxon>
        <taxon>Paenibacillaceae</taxon>
        <taxon>Paenibacillus</taxon>
    </lineage>
</organism>
<keyword evidence="4" id="KW-1185">Reference proteome</keyword>
<protein>
    <recommendedName>
        <fullName evidence="2">Histidine kinase/HSP90-like ATPase domain-containing protein</fullName>
    </recommendedName>
</protein>
<accession>A0ABQ1YF67</accession>
<proteinExistence type="predicted"/>
<evidence type="ECO:0000256" key="1">
    <source>
        <dbReference type="ARBA" id="ARBA00022527"/>
    </source>
</evidence>
<comment type="caution">
    <text evidence="3">The sequence shown here is derived from an EMBL/GenBank/DDBJ whole genome shotgun (WGS) entry which is preliminary data.</text>
</comment>
<name>A0ABQ1YF67_9BACL</name>
<dbReference type="InterPro" id="IPR036890">
    <property type="entry name" value="HATPase_C_sf"/>
</dbReference>
<feature type="domain" description="Histidine kinase/HSP90-like ATPase" evidence="2">
    <location>
        <begin position="30"/>
        <end position="116"/>
    </location>
</feature>
<dbReference type="InterPro" id="IPR050267">
    <property type="entry name" value="Anti-sigma-factor_SerPK"/>
</dbReference>
<gene>
    <name evidence="3" type="ORF">GCM10008013_22020</name>
</gene>
<evidence type="ECO:0000259" key="2">
    <source>
        <dbReference type="Pfam" id="PF13581"/>
    </source>
</evidence>
<dbReference type="Pfam" id="PF13581">
    <property type="entry name" value="HATPase_c_2"/>
    <property type="match status" value="1"/>
</dbReference>
<dbReference type="Proteomes" id="UP000659344">
    <property type="component" value="Unassembled WGS sequence"/>
</dbReference>
<evidence type="ECO:0000313" key="3">
    <source>
        <dbReference type="EMBL" id="GGH23134.1"/>
    </source>
</evidence>
<keyword evidence="1" id="KW-0418">Kinase</keyword>
<keyword evidence="1" id="KW-0808">Transferase</keyword>
<reference evidence="4" key="1">
    <citation type="journal article" date="2019" name="Int. J. Syst. Evol. Microbiol.">
        <title>The Global Catalogue of Microorganisms (GCM) 10K type strain sequencing project: providing services to taxonomists for standard genome sequencing and annotation.</title>
        <authorList>
            <consortium name="The Broad Institute Genomics Platform"/>
            <consortium name="The Broad Institute Genome Sequencing Center for Infectious Disease"/>
            <person name="Wu L."/>
            <person name="Ma J."/>
        </authorList>
    </citation>
    <scope>NUCLEOTIDE SEQUENCE [LARGE SCALE GENOMIC DNA]</scope>
    <source>
        <strain evidence="4">CGMCC 1.12769</strain>
    </source>
</reference>
<dbReference type="InterPro" id="IPR003594">
    <property type="entry name" value="HATPase_dom"/>
</dbReference>
<dbReference type="SUPFAM" id="SSF55874">
    <property type="entry name" value="ATPase domain of HSP90 chaperone/DNA topoisomerase II/histidine kinase"/>
    <property type="match status" value="1"/>
</dbReference>
<dbReference type="Gene3D" id="3.30.565.10">
    <property type="entry name" value="Histidine kinase-like ATPase, C-terminal domain"/>
    <property type="match status" value="1"/>
</dbReference>
<dbReference type="PANTHER" id="PTHR35526">
    <property type="entry name" value="ANTI-SIGMA-F FACTOR RSBW-RELATED"/>
    <property type="match status" value="1"/>
</dbReference>